<proteinExistence type="predicted"/>
<name>A0A7T1F414_ATRLM</name>
<sequence>MEDAEGANFLVILRNPVFFTGRCEIAINLIRHCEKTNRSLVGQRGNLIY</sequence>
<keyword evidence="2" id="KW-1185">Reference proteome</keyword>
<protein>
    <submittedName>
        <fullName evidence="1">Uncharacterized protein</fullName>
    </submittedName>
</protein>
<dbReference type="Proteomes" id="UP000594463">
    <property type="component" value="Chromosome"/>
</dbReference>
<dbReference type="RefSeq" id="WP_218111930.1">
    <property type="nucleotide sequence ID" value="NZ_CP065383.1"/>
</dbReference>
<evidence type="ECO:0000313" key="1">
    <source>
        <dbReference type="EMBL" id="QPM69452.1"/>
    </source>
</evidence>
<dbReference type="EMBL" id="CP065383">
    <property type="protein sequence ID" value="QPM69452.1"/>
    <property type="molecule type" value="Genomic_DNA"/>
</dbReference>
<evidence type="ECO:0000313" key="2">
    <source>
        <dbReference type="Proteomes" id="UP000594463"/>
    </source>
</evidence>
<accession>A0A7T1F414</accession>
<dbReference type="AlphaFoldDB" id="A0A7T1F414"/>
<dbReference type="KEGG" id="alam:RT761_02685"/>
<reference evidence="1 2" key="1">
    <citation type="journal article" date="2021" name="Nat. Commun.">
        <title>Isolation of a member of the candidate phylum Atribacteria reveals a unique cell membrane structure.</title>
        <authorList>
            <person name="Taiki K."/>
            <person name="Nobu M.K."/>
            <person name="Kusada H."/>
            <person name="Meng X.-Y."/>
            <person name="Hosoki N."/>
            <person name="Uematsu K."/>
            <person name="Yoshioka H."/>
            <person name="Kamagata Y."/>
            <person name="Tamaki H."/>
        </authorList>
    </citation>
    <scope>NUCLEOTIDE SEQUENCE [LARGE SCALE GENOMIC DNA]</scope>
    <source>
        <strain evidence="1 2">RT761</strain>
    </source>
</reference>
<gene>
    <name evidence="1" type="ORF">RT761_02685</name>
</gene>
<organism evidence="1 2">
    <name type="scientific">Atribacter laminatus</name>
    <dbReference type="NCBI Taxonomy" id="2847778"/>
    <lineage>
        <taxon>Bacteria</taxon>
        <taxon>Pseudomonadati</taxon>
        <taxon>Atribacterota</taxon>
        <taxon>Atribacteria</taxon>
        <taxon>Atribacterales</taxon>
        <taxon>Atribacteraceae</taxon>
        <taxon>Atribacter</taxon>
    </lineage>
</organism>